<protein>
    <submittedName>
        <fullName evidence="4">TIM-barrel domain-containing protein</fullName>
    </submittedName>
</protein>
<dbReference type="Pfam" id="PF01055">
    <property type="entry name" value="Glyco_hydro_31_2nd"/>
    <property type="match status" value="1"/>
</dbReference>
<dbReference type="InterPro" id="IPR013785">
    <property type="entry name" value="Aldolase_TIM"/>
</dbReference>
<evidence type="ECO:0000259" key="3">
    <source>
        <dbReference type="Pfam" id="PF01055"/>
    </source>
</evidence>
<keyword evidence="2" id="KW-0378">Hydrolase</keyword>
<accession>A0ABW2FKJ6</accession>
<proteinExistence type="inferred from homology"/>
<dbReference type="SUPFAM" id="SSF51445">
    <property type="entry name" value="(Trans)glycosidases"/>
    <property type="match status" value="1"/>
</dbReference>
<dbReference type="InterPro" id="IPR017853">
    <property type="entry name" value="GH"/>
</dbReference>
<feature type="domain" description="Glycoside hydrolase family 31 TIM barrel" evidence="3">
    <location>
        <begin position="293"/>
        <end position="423"/>
    </location>
</feature>
<dbReference type="Proteomes" id="UP001596378">
    <property type="component" value="Unassembled WGS sequence"/>
</dbReference>
<dbReference type="EMBL" id="JBHTAI010000040">
    <property type="protein sequence ID" value="MFC7153698.1"/>
    <property type="molecule type" value="Genomic_DNA"/>
</dbReference>
<comment type="similarity">
    <text evidence="1 2">Belongs to the glycosyl hydrolase 31 family.</text>
</comment>
<evidence type="ECO:0000313" key="4">
    <source>
        <dbReference type="EMBL" id="MFC7153698.1"/>
    </source>
</evidence>
<name>A0ABW2FKJ6_9BACL</name>
<keyword evidence="2" id="KW-0326">Glycosidase</keyword>
<dbReference type="Gene3D" id="3.20.20.70">
    <property type="entry name" value="Aldolase class I"/>
    <property type="match status" value="1"/>
</dbReference>
<evidence type="ECO:0000313" key="5">
    <source>
        <dbReference type="Proteomes" id="UP001596378"/>
    </source>
</evidence>
<reference evidence="5" key="1">
    <citation type="journal article" date="2019" name="Int. J. Syst. Evol. Microbiol.">
        <title>The Global Catalogue of Microorganisms (GCM) 10K type strain sequencing project: providing services to taxonomists for standard genome sequencing and annotation.</title>
        <authorList>
            <consortium name="The Broad Institute Genomics Platform"/>
            <consortium name="The Broad Institute Genome Sequencing Center for Infectious Disease"/>
            <person name="Wu L."/>
            <person name="Ma J."/>
        </authorList>
    </citation>
    <scope>NUCLEOTIDE SEQUENCE [LARGE SCALE GENOMIC DNA]</scope>
    <source>
        <strain evidence="5">KCTC 12907</strain>
    </source>
</reference>
<dbReference type="InterPro" id="IPR000322">
    <property type="entry name" value="Glyco_hydro_31_TIM"/>
</dbReference>
<gene>
    <name evidence="4" type="ORF">ACFQMJ_34670</name>
</gene>
<evidence type="ECO:0000256" key="1">
    <source>
        <dbReference type="ARBA" id="ARBA00007806"/>
    </source>
</evidence>
<organism evidence="4 5">
    <name type="scientific">Cohnella cellulosilytica</name>
    <dbReference type="NCBI Taxonomy" id="986710"/>
    <lineage>
        <taxon>Bacteria</taxon>
        <taxon>Bacillati</taxon>
        <taxon>Bacillota</taxon>
        <taxon>Bacilli</taxon>
        <taxon>Bacillales</taxon>
        <taxon>Paenibacillaceae</taxon>
        <taxon>Cohnella</taxon>
    </lineage>
</organism>
<dbReference type="RefSeq" id="WP_378051813.1">
    <property type="nucleotide sequence ID" value="NZ_JBHMDN010000037.1"/>
</dbReference>
<comment type="caution">
    <text evidence="4">The sequence shown here is derived from an EMBL/GenBank/DDBJ whole genome shotgun (WGS) entry which is preliminary data.</text>
</comment>
<keyword evidence="5" id="KW-1185">Reference proteome</keyword>
<sequence>MEYGLNTSHIALAVRGQDNRIVLRNRLTGHLLLELPALRMLAPVLGGAPVELEPEGVEAAPDRLTLRFKSPQVAEFAVVFRVQGDALLVSSSFTAREACELNRLELYPEGTRVNFYDLVNFRNRHHTANTWPELNFGGKGFETDTYSGDWQFAPHPSLFVLRKNEVHFLFGALSLPQAYGMYIKAAEYAVKEWYLDCGAAGWGQRLAAGEAYESPIFVIALENDATVYSMLDRYTDMLIGQGYIPDPKRKASVDWHTGPLYCTWVDQMYISKAEIPDELNEQGKVTTAAEVLNENFVRRALEVIDKENLPFRTILLDDGWQTTRGQWDPHPERFPDLRALVDDIHRRGMKAIVWWNWAEIFDDAEVDEAHLIAGGKLNKHGSRMRDYSHPRTQKEYLEPLFYRLFSSDEGCFDLDGVKTDFLADKVHADMPVYDPQWRGEENYIYQITRYFYRLMKSIKPDACHIGCAGHPYLAEFMDVNRTYDVTSTNVIEHYNRALMLQHTTPGCPVAFDFFLYEENRERFLKTAAENRWAIEIGNIVADKKDYFSPVEPAGAAYYAALRKYL</sequence>
<evidence type="ECO:0000256" key="2">
    <source>
        <dbReference type="RuleBase" id="RU361185"/>
    </source>
</evidence>